<reference evidence="2" key="1">
    <citation type="journal article" date="2022" name="Front. Genet.">
        <title>Chromosome-Scale Assembly of the Dendrobium nobile Genome Provides Insights Into the Molecular Mechanism of the Biosynthesis of the Medicinal Active Ingredient of Dendrobium.</title>
        <authorList>
            <person name="Xu Q."/>
            <person name="Niu S.-C."/>
            <person name="Li K.-L."/>
            <person name="Zheng P.-J."/>
            <person name="Zhang X.-J."/>
            <person name="Jia Y."/>
            <person name="Liu Y."/>
            <person name="Niu Y.-X."/>
            <person name="Yu L.-H."/>
            <person name="Chen D.-F."/>
            <person name="Zhang G.-Q."/>
        </authorList>
    </citation>
    <scope>NUCLEOTIDE SEQUENCE</scope>
    <source>
        <tissue evidence="2">Leaf</tissue>
    </source>
</reference>
<evidence type="ECO:0000313" key="3">
    <source>
        <dbReference type="Proteomes" id="UP000829196"/>
    </source>
</evidence>
<keyword evidence="1" id="KW-0812">Transmembrane</keyword>
<gene>
    <name evidence="2" type="ORF">KFK09_025376</name>
</gene>
<feature type="transmembrane region" description="Helical" evidence="1">
    <location>
        <begin position="30"/>
        <end position="51"/>
    </location>
</feature>
<proteinExistence type="predicted"/>
<accession>A0A8T3AF84</accession>
<sequence length="76" mass="8899">MLAAPPQYPSNRSTSMGLGGDGHWNFNKNIIIILAILLYALICMLGLYSLIRFTGEFRGSCLRLRRQRWRSWRRRD</sequence>
<keyword evidence="1" id="KW-1133">Transmembrane helix</keyword>
<dbReference type="Proteomes" id="UP000829196">
    <property type="component" value="Unassembled WGS sequence"/>
</dbReference>
<name>A0A8T3AF84_DENNO</name>
<dbReference type="EMBL" id="JAGYWB010000017">
    <property type="protein sequence ID" value="KAI0495226.1"/>
    <property type="molecule type" value="Genomic_DNA"/>
</dbReference>
<evidence type="ECO:0000313" key="2">
    <source>
        <dbReference type="EMBL" id="KAI0495226.1"/>
    </source>
</evidence>
<comment type="caution">
    <text evidence="2">The sequence shown here is derived from an EMBL/GenBank/DDBJ whole genome shotgun (WGS) entry which is preliminary data.</text>
</comment>
<keyword evidence="3" id="KW-1185">Reference proteome</keyword>
<evidence type="ECO:0000256" key="1">
    <source>
        <dbReference type="SAM" id="Phobius"/>
    </source>
</evidence>
<protein>
    <submittedName>
        <fullName evidence="2">Uncharacterized protein</fullName>
    </submittedName>
</protein>
<dbReference type="SMR" id="A0A8T3AF84"/>
<organism evidence="2 3">
    <name type="scientific">Dendrobium nobile</name>
    <name type="common">Orchid</name>
    <dbReference type="NCBI Taxonomy" id="94219"/>
    <lineage>
        <taxon>Eukaryota</taxon>
        <taxon>Viridiplantae</taxon>
        <taxon>Streptophyta</taxon>
        <taxon>Embryophyta</taxon>
        <taxon>Tracheophyta</taxon>
        <taxon>Spermatophyta</taxon>
        <taxon>Magnoliopsida</taxon>
        <taxon>Liliopsida</taxon>
        <taxon>Asparagales</taxon>
        <taxon>Orchidaceae</taxon>
        <taxon>Epidendroideae</taxon>
        <taxon>Malaxideae</taxon>
        <taxon>Dendrobiinae</taxon>
        <taxon>Dendrobium</taxon>
    </lineage>
</organism>
<dbReference type="AlphaFoldDB" id="A0A8T3AF84"/>
<keyword evidence="1" id="KW-0472">Membrane</keyword>